<dbReference type="EMBL" id="JAXLQG010000011">
    <property type="protein sequence ID" value="KAK5534592.1"/>
    <property type="molecule type" value="Genomic_DNA"/>
</dbReference>
<feature type="region of interest" description="Disordered" evidence="1">
    <location>
        <begin position="59"/>
        <end position="94"/>
    </location>
</feature>
<reference evidence="2 3" key="1">
    <citation type="submission" date="2023-06" db="EMBL/GenBank/DDBJ databases">
        <title>Black Yeasts Isolated from many extreme environments.</title>
        <authorList>
            <person name="Coleine C."/>
            <person name="Stajich J.E."/>
            <person name="Selbmann L."/>
        </authorList>
    </citation>
    <scope>NUCLEOTIDE SEQUENCE [LARGE SCALE GENOMIC DNA]</scope>
    <source>
        <strain evidence="2 3">CCFEE 5887</strain>
    </source>
</reference>
<accession>A0AAV9Q3V2</accession>
<dbReference type="AlphaFoldDB" id="A0AAV9Q3V2"/>
<evidence type="ECO:0000256" key="1">
    <source>
        <dbReference type="SAM" id="MobiDB-lite"/>
    </source>
</evidence>
<dbReference type="Proteomes" id="UP001345827">
    <property type="component" value="Unassembled WGS sequence"/>
</dbReference>
<organism evidence="2 3">
    <name type="scientific">Vermiconidia calcicola</name>
    <dbReference type="NCBI Taxonomy" id="1690605"/>
    <lineage>
        <taxon>Eukaryota</taxon>
        <taxon>Fungi</taxon>
        <taxon>Dikarya</taxon>
        <taxon>Ascomycota</taxon>
        <taxon>Pezizomycotina</taxon>
        <taxon>Dothideomycetes</taxon>
        <taxon>Dothideomycetidae</taxon>
        <taxon>Mycosphaerellales</taxon>
        <taxon>Extremaceae</taxon>
        <taxon>Vermiconidia</taxon>
    </lineage>
</organism>
<evidence type="ECO:0000313" key="2">
    <source>
        <dbReference type="EMBL" id="KAK5534592.1"/>
    </source>
</evidence>
<feature type="compositionally biased region" description="Polar residues" evidence="1">
    <location>
        <begin position="84"/>
        <end position="94"/>
    </location>
</feature>
<evidence type="ECO:0000313" key="3">
    <source>
        <dbReference type="Proteomes" id="UP001345827"/>
    </source>
</evidence>
<keyword evidence="3" id="KW-1185">Reference proteome</keyword>
<gene>
    <name evidence="2" type="ORF">LTR25_006624</name>
</gene>
<protein>
    <submittedName>
        <fullName evidence="2">Uncharacterized protein</fullName>
    </submittedName>
</protein>
<sequence length="94" mass="10777">MLVKENRRALRLSTSSRSTGVWQGKFFFAPGLQGWVEYKEPEKQDGNEKLRLEDNHANLRGVQTGRDAGNAMRRHPQPDGSYQRMRTSTNSDQV</sequence>
<comment type="caution">
    <text evidence="2">The sequence shown here is derived from an EMBL/GenBank/DDBJ whole genome shotgun (WGS) entry which is preliminary data.</text>
</comment>
<name>A0AAV9Q3V2_9PEZI</name>
<proteinExistence type="predicted"/>